<accession>A0AAD4CHA0</accession>
<comment type="caution">
    <text evidence="2">The sequence shown here is derived from an EMBL/GenBank/DDBJ whole genome shotgun (WGS) entry which is preliminary data.</text>
</comment>
<proteinExistence type="predicted"/>
<organism evidence="2 3">
    <name type="scientific">Aspergillus nanangensis</name>
    <dbReference type="NCBI Taxonomy" id="2582783"/>
    <lineage>
        <taxon>Eukaryota</taxon>
        <taxon>Fungi</taxon>
        <taxon>Dikarya</taxon>
        <taxon>Ascomycota</taxon>
        <taxon>Pezizomycotina</taxon>
        <taxon>Eurotiomycetes</taxon>
        <taxon>Eurotiomycetidae</taxon>
        <taxon>Eurotiales</taxon>
        <taxon>Aspergillaceae</taxon>
        <taxon>Aspergillus</taxon>
        <taxon>Aspergillus subgen. Circumdati</taxon>
    </lineage>
</organism>
<dbReference type="Proteomes" id="UP001194746">
    <property type="component" value="Unassembled WGS sequence"/>
</dbReference>
<dbReference type="EMBL" id="VCAU01000076">
    <property type="protein sequence ID" value="KAF9886464.1"/>
    <property type="molecule type" value="Genomic_DNA"/>
</dbReference>
<evidence type="ECO:0000256" key="1">
    <source>
        <dbReference type="SAM" id="MobiDB-lite"/>
    </source>
</evidence>
<protein>
    <submittedName>
        <fullName evidence="2">Uncharacterized protein</fullName>
    </submittedName>
</protein>
<gene>
    <name evidence="2" type="ORF">FE257_011369</name>
</gene>
<feature type="region of interest" description="Disordered" evidence="1">
    <location>
        <begin position="66"/>
        <end position="88"/>
    </location>
</feature>
<reference evidence="2" key="1">
    <citation type="journal article" date="2019" name="Beilstein J. Org. Chem.">
        <title>Nanangenines: drimane sesquiterpenoids as the dominant metabolite cohort of a novel Australian fungus, Aspergillus nanangensis.</title>
        <authorList>
            <person name="Lacey H.J."/>
            <person name="Gilchrist C.L.M."/>
            <person name="Crombie A."/>
            <person name="Kalaitzis J.A."/>
            <person name="Vuong D."/>
            <person name="Rutledge P.J."/>
            <person name="Turner P."/>
            <person name="Pitt J.I."/>
            <person name="Lacey E."/>
            <person name="Chooi Y.H."/>
            <person name="Piggott A.M."/>
        </authorList>
    </citation>
    <scope>NUCLEOTIDE SEQUENCE</scope>
    <source>
        <strain evidence="2">MST-FP2251</strain>
    </source>
</reference>
<sequence length="103" mass="11103">MSNDPQHHIVNKGYIDSNPCISHIPESDVIDHHEAALTTEIGSTPPLGTSDVCTTIRAIIGYEHREDSKSWKSDSGAQPCPGSSVGLIGLPRVDPSLDRLKTM</sequence>
<dbReference type="AlphaFoldDB" id="A0AAD4CHA0"/>
<name>A0AAD4CHA0_ASPNN</name>
<evidence type="ECO:0000313" key="3">
    <source>
        <dbReference type="Proteomes" id="UP001194746"/>
    </source>
</evidence>
<keyword evidence="3" id="KW-1185">Reference proteome</keyword>
<reference evidence="2" key="2">
    <citation type="submission" date="2020-02" db="EMBL/GenBank/DDBJ databases">
        <authorList>
            <person name="Gilchrist C.L.M."/>
            <person name="Chooi Y.-H."/>
        </authorList>
    </citation>
    <scope>NUCLEOTIDE SEQUENCE</scope>
    <source>
        <strain evidence="2">MST-FP2251</strain>
    </source>
</reference>
<evidence type="ECO:0000313" key="2">
    <source>
        <dbReference type="EMBL" id="KAF9886464.1"/>
    </source>
</evidence>